<proteinExistence type="predicted"/>
<organism evidence="1 2">
    <name type="scientific">Pedobacter cryoconitis</name>
    <dbReference type="NCBI Taxonomy" id="188932"/>
    <lineage>
        <taxon>Bacteria</taxon>
        <taxon>Pseudomonadati</taxon>
        <taxon>Bacteroidota</taxon>
        <taxon>Sphingobacteriia</taxon>
        <taxon>Sphingobacteriales</taxon>
        <taxon>Sphingobacteriaceae</taxon>
        <taxon>Pedobacter</taxon>
    </lineage>
</organism>
<name>A0A327RYY0_9SPHI</name>
<dbReference type="RefSeq" id="WP_211321655.1">
    <property type="nucleotide sequence ID" value="NZ_QLLR01000045.1"/>
</dbReference>
<evidence type="ECO:0000313" key="2">
    <source>
        <dbReference type="Proteomes" id="UP000249754"/>
    </source>
</evidence>
<evidence type="ECO:0000313" key="1">
    <source>
        <dbReference type="EMBL" id="RAJ20994.1"/>
    </source>
</evidence>
<dbReference type="AlphaFoldDB" id="A0A327RYY0"/>
<gene>
    <name evidence="1" type="ORF">LY11_05044</name>
</gene>
<accession>A0A327RYY0</accession>
<sequence>MQRLSAANIVSFINQLDKSITYNYIDARNKGLIEIINADLPEGPIRIKRWNPSKGESSVGKKIEPISSELIWRIANAFIPDQPINFDRVLAGSYNTRSVLEALLAYTPQFHFAYPGRIETNGGKAVIKQGHKHLIWTPDEPHTAGKIKEIKTQVVISELPAQEATYDALVLSSEPTIEPMIDIAIKRRHAQIQIALYFIGKQLNFRTWIAQNDKGIMYQNKKIGEFEGVISRLQDEKLLTAYQDAAKAALLIDCIWFKNGKLMPAVMEVEHSTGVTSGLTRMKKFKDLFIGLEDLRYVIVASDEDRAKVIKEANHPQFRDLNIRFFPYSAVEELYSLCQRRKIKGVTESFLDCYMEPVLVDQN</sequence>
<dbReference type="EMBL" id="QLLR01000045">
    <property type="protein sequence ID" value="RAJ20994.1"/>
    <property type="molecule type" value="Genomic_DNA"/>
</dbReference>
<dbReference type="Proteomes" id="UP000249754">
    <property type="component" value="Unassembled WGS sequence"/>
</dbReference>
<reference evidence="1 2" key="1">
    <citation type="submission" date="2018-06" db="EMBL/GenBank/DDBJ databases">
        <title>Genomic Encyclopedia of Archaeal and Bacterial Type Strains, Phase II (KMG-II): from individual species to whole genera.</title>
        <authorList>
            <person name="Goeker M."/>
        </authorList>
    </citation>
    <scope>NUCLEOTIDE SEQUENCE [LARGE SCALE GENOMIC DNA]</scope>
    <source>
        <strain evidence="1 2">DSM 14825</strain>
    </source>
</reference>
<comment type="caution">
    <text evidence="1">The sequence shown here is derived from an EMBL/GenBank/DDBJ whole genome shotgun (WGS) entry which is preliminary data.</text>
</comment>
<protein>
    <submittedName>
        <fullName evidence="1">Type II restriction enzyme</fullName>
    </submittedName>
</protein>